<name>A0ABT8KD83_9MICO</name>
<reference evidence="2" key="1">
    <citation type="submission" date="2023-06" db="EMBL/GenBank/DDBJ databases">
        <title>MT1 and MT2 Draft Genomes of Novel Species.</title>
        <authorList>
            <person name="Venkateswaran K."/>
        </authorList>
    </citation>
    <scope>NUCLEOTIDE SEQUENCE</scope>
    <source>
        <strain evidence="2">F6_8S_P_1B</strain>
    </source>
</reference>
<evidence type="ECO:0000313" key="3">
    <source>
        <dbReference type="Proteomes" id="UP001174208"/>
    </source>
</evidence>
<dbReference type="EMBL" id="JAROCF010000001">
    <property type="protein sequence ID" value="MDN4614432.1"/>
    <property type="molecule type" value="Genomic_DNA"/>
</dbReference>
<feature type="transmembrane region" description="Helical" evidence="1">
    <location>
        <begin position="229"/>
        <end position="245"/>
    </location>
</feature>
<evidence type="ECO:0000256" key="1">
    <source>
        <dbReference type="SAM" id="Phobius"/>
    </source>
</evidence>
<feature type="transmembrane region" description="Helical" evidence="1">
    <location>
        <begin position="485"/>
        <end position="504"/>
    </location>
</feature>
<sequence length="531" mass="56089">MSHQPTTAPQPADRVRRGVASGPWRVFLLAFGVLFLLMGAYSTATPQGASPDEPAHAMRAYAAAHGQLFGPDSRSVPGTIDLRVSTYFAQLESHMPCFKRDITQTPACVAPIAGEDRPATGHSSTAVSTPVFSLAVGWPTLVLDGAKGLYAMRLMSAALCSALLALAFVALRGLPRFRWATLALAAGVTPMTLFLSGTVNPNGLEVAATVAVFSLLVATFSAQTPRSVLAWRVAGIAVVSLLLVNTRMIALLWLLLALVAALLLSDRAVLRRVFRWWPAWVAVAVIGVVGAAVALFYLRPRPLTPAYQPTGAGSTWFEGFSWAADQTVSFMNGWIAQFGWMEIPVPAVSVAVWACVGGGLLLVGVTLGPVRLRIAALLIGLAIVLVPPFSQAAVVQVAGFIWQGRYTLAPAVMLLVLAGIGLDRALREPGEDRRTALLVRVMIVLLAVGQAGAFLWMLRRYVTGMTATTTWLDLVRAPLWQPPGGWFPVTLVAVLAAAAGAVLVDRAVRGGLRGGAQGGLGVPSVQGSVRE</sequence>
<evidence type="ECO:0000313" key="2">
    <source>
        <dbReference type="EMBL" id="MDN4614432.1"/>
    </source>
</evidence>
<feature type="transmembrane region" description="Helical" evidence="1">
    <location>
        <begin position="408"/>
        <end position="426"/>
    </location>
</feature>
<feature type="transmembrane region" description="Helical" evidence="1">
    <location>
        <begin position="26"/>
        <end position="44"/>
    </location>
</feature>
<organism evidence="2 3">
    <name type="scientific">Leifsonia williamsii</name>
    <dbReference type="NCBI Taxonomy" id="3035919"/>
    <lineage>
        <taxon>Bacteria</taxon>
        <taxon>Bacillati</taxon>
        <taxon>Actinomycetota</taxon>
        <taxon>Actinomycetes</taxon>
        <taxon>Micrococcales</taxon>
        <taxon>Microbacteriaceae</taxon>
        <taxon>Leifsonia</taxon>
    </lineage>
</organism>
<dbReference type="InterPro" id="IPR018674">
    <property type="entry name" value="DUF2142_membrane"/>
</dbReference>
<gene>
    <name evidence="2" type="ORF">P5G50_08210</name>
</gene>
<keyword evidence="1" id="KW-1133">Transmembrane helix</keyword>
<keyword evidence="1" id="KW-0812">Transmembrane</keyword>
<feature type="transmembrane region" description="Helical" evidence="1">
    <location>
        <begin position="251"/>
        <end position="270"/>
    </location>
</feature>
<accession>A0ABT8KD83</accession>
<feature type="transmembrane region" description="Helical" evidence="1">
    <location>
        <begin position="438"/>
        <end position="458"/>
    </location>
</feature>
<dbReference type="RefSeq" id="WP_301211054.1">
    <property type="nucleotide sequence ID" value="NZ_JAROCF010000001.1"/>
</dbReference>
<dbReference type="Proteomes" id="UP001174208">
    <property type="component" value="Unassembled WGS sequence"/>
</dbReference>
<feature type="transmembrane region" description="Helical" evidence="1">
    <location>
        <begin position="277"/>
        <end position="298"/>
    </location>
</feature>
<proteinExistence type="predicted"/>
<protein>
    <submittedName>
        <fullName evidence="2">DUF2142 domain-containing protein</fullName>
    </submittedName>
</protein>
<keyword evidence="1" id="KW-0472">Membrane</keyword>
<keyword evidence="3" id="KW-1185">Reference proteome</keyword>
<feature type="transmembrane region" description="Helical" evidence="1">
    <location>
        <begin position="150"/>
        <end position="170"/>
    </location>
</feature>
<dbReference type="Pfam" id="PF09913">
    <property type="entry name" value="DUF2142"/>
    <property type="match status" value="1"/>
</dbReference>
<comment type="caution">
    <text evidence="2">The sequence shown here is derived from an EMBL/GenBank/DDBJ whole genome shotgun (WGS) entry which is preliminary data.</text>
</comment>
<feature type="transmembrane region" description="Helical" evidence="1">
    <location>
        <begin position="374"/>
        <end position="402"/>
    </location>
</feature>
<feature type="transmembrane region" description="Helical" evidence="1">
    <location>
        <begin position="203"/>
        <end position="222"/>
    </location>
</feature>
<feature type="transmembrane region" description="Helical" evidence="1">
    <location>
        <begin position="347"/>
        <end position="367"/>
    </location>
</feature>
<feature type="transmembrane region" description="Helical" evidence="1">
    <location>
        <begin position="177"/>
        <end position="197"/>
    </location>
</feature>